<accession>A0A5N5XHT4</accession>
<keyword evidence="3" id="KW-0539">Nucleus</keyword>
<dbReference type="InterPro" id="IPR007219">
    <property type="entry name" value="XnlR_reg_dom"/>
</dbReference>
<dbReference type="Pfam" id="PF04082">
    <property type="entry name" value="Fungal_trans"/>
    <property type="match status" value="1"/>
</dbReference>
<dbReference type="AlphaFoldDB" id="A0A5N5XHT4"/>
<feature type="domain" description="Xylanolytic transcriptional activator regulatory" evidence="4">
    <location>
        <begin position="263"/>
        <end position="308"/>
    </location>
</feature>
<proteinExistence type="predicted"/>
<evidence type="ECO:0000256" key="1">
    <source>
        <dbReference type="ARBA" id="ARBA00023015"/>
    </source>
</evidence>
<gene>
    <name evidence="5" type="ORF">BDV29DRAFT_137202</name>
</gene>
<reference evidence="5 6" key="1">
    <citation type="submission" date="2019-04" db="EMBL/GenBank/DDBJ databases">
        <title>Friends and foes A comparative genomics study of 23 Aspergillus species from section Flavi.</title>
        <authorList>
            <consortium name="DOE Joint Genome Institute"/>
            <person name="Kjaerbolling I."/>
            <person name="Vesth T."/>
            <person name="Frisvad J.C."/>
            <person name="Nybo J.L."/>
            <person name="Theobald S."/>
            <person name="Kildgaard S."/>
            <person name="Isbrandt T."/>
            <person name="Kuo A."/>
            <person name="Sato A."/>
            <person name="Lyhne E.K."/>
            <person name="Kogle M.E."/>
            <person name="Wiebenga A."/>
            <person name="Kun R.S."/>
            <person name="Lubbers R.J."/>
            <person name="Makela M.R."/>
            <person name="Barry K."/>
            <person name="Chovatia M."/>
            <person name="Clum A."/>
            <person name="Daum C."/>
            <person name="Haridas S."/>
            <person name="He G."/>
            <person name="LaButti K."/>
            <person name="Lipzen A."/>
            <person name="Mondo S."/>
            <person name="Riley R."/>
            <person name="Salamov A."/>
            <person name="Simmons B.A."/>
            <person name="Magnuson J.K."/>
            <person name="Henrissat B."/>
            <person name="Mortensen U.H."/>
            <person name="Larsen T.O."/>
            <person name="Devries R.P."/>
            <person name="Grigoriev I.V."/>
            <person name="Machida M."/>
            <person name="Baker S.E."/>
            <person name="Andersen M.R."/>
        </authorList>
    </citation>
    <scope>NUCLEOTIDE SEQUENCE [LARGE SCALE GENOMIC DNA]</scope>
    <source>
        <strain evidence="5 6">CBS 151.66</strain>
    </source>
</reference>
<sequence length="324" mass="35716">MSLSEDPYETNRGLGHGLNLKSQAAAWNGGSMYMALPSAGKICQTPQIQVSQRDDSGSYEKSTQLVSAATDQIDLSVERPADYAHSTTMFNSVNTDADMLDLLLNFPSEQMSGAGSVVHHGPTVPWSDNGISDRLTVDSCSEAGSTSYPDQFPHKVAKIQNFWSSSQHIAAGAPAWYEIALGSADNIFSSPEPVASMESSNGAHSSSNAEICLTHGIKIQLRSLKRILLRRQCSCPWSKDQFRDTCDQHYFCQNSSDIFEQGLYLYLDKYQPTYPILHVPTFDPRTVQTLQLFLMCTIGLSFVKTEEAARFICHIYPVCEESAS</sequence>
<evidence type="ECO:0000256" key="2">
    <source>
        <dbReference type="ARBA" id="ARBA00023163"/>
    </source>
</evidence>
<evidence type="ECO:0000256" key="3">
    <source>
        <dbReference type="ARBA" id="ARBA00023242"/>
    </source>
</evidence>
<dbReference type="GO" id="GO:0006351">
    <property type="term" value="P:DNA-templated transcription"/>
    <property type="evidence" value="ECO:0007669"/>
    <property type="project" value="InterPro"/>
</dbReference>
<evidence type="ECO:0000313" key="6">
    <source>
        <dbReference type="Proteomes" id="UP000326565"/>
    </source>
</evidence>
<organism evidence="5 6">
    <name type="scientific">Aspergillus leporis</name>
    <dbReference type="NCBI Taxonomy" id="41062"/>
    <lineage>
        <taxon>Eukaryota</taxon>
        <taxon>Fungi</taxon>
        <taxon>Dikarya</taxon>
        <taxon>Ascomycota</taxon>
        <taxon>Pezizomycotina</taxon>
        <taxon>Eurotiomycetes</taxon>
        <taxon>Eurotiomycetidae</taxon>
        <taxon>Eurotiales</taxon>
        <taxon>Aspergillaceae</taxon>
        <taxon>Aspergillus</taxon>
        <taxon>Aspergillus subgen. Circumdati</taxon>
    </lineage>
</organism>
<dbReference type="Proteomes" id="UP000326565">
    <property type="component" value="Unassembled WGS sequence"/>
</dbReference>
<keyword evidence="1" id="KW-0805">Transcription regulation</keyword>
<dbReference type="GO" id="GO:0003677">
    <property type="term" value="F:DNA binding"/>
    <property type="evidence" value="ECO:0007669"/>
    <property type="project" value="InterPro"/>
</dbReference>
<dbReference type="EMBL" id="ML732156">
    <property type="protein sequence ID" value="KAB8078640.1"/>
    <property type="molecule type" value="Genomic_DNA"/>
</dbReference>
<dbReference type="GO" id="GO:0008270">
    <property type="term" value="F:zinc ion binding"/>
    <property type="evidence" value="ECO:0007669"/>
    <property type="project" value="InterPro"/>
</dbReference>
<evidence type="ECO:0000313" key="5">
    <source>
        <dbReference type="EMBL" id="KAB8078640.1"/>
    </source>
</evidence>
<dbReference type="OrthoDB" id="10018191at2759"/>
<name>A0A5N5XHT4_9EURO</name>
<keyword evidence="2" id="KW-0804">Transcription</keyword>
<protein>
    <recommendedName>
        <fullName evidence="4">Xylanolytic transcriptional activator regulatory domain-containing protein</fullName>
    </recommendedName>
</protein>
<keyword evidence="6" id="KW-1185">Reference proteome</keyword>
<evidence type="ECO:0000259" key="4">
    <source>
        <dbReference type="Pfam" id="PF04082"/>
    </source>
</evidence>